<comment type="caution">
    <text evidence="2">The sequence shown here is derived from an EMBL/GenBank/DDBJ whole genome shotgun (WGS) entry which is preliminary data.</text>
</comment>
<name>A0ABS2SP70_9BACI</name>
<protein>
    <submittedName>
        <fullName evidence="2">Amino acid transporter</fullName>
    </submittedName>
</protein>
<feature type="transmembrane region" description="Helical" evidence="1">
    <location>
        <begin position="12"/>
        <end position="32"/>
    </location>
</feature>
<evidence type="ECO:0000313" key="2">
    <source>
        <dbReference type="EMBL" id="MBM7837322.1"/>
    </source>
</evidence>
<keyword evidence="1" id="KW-0812">Transmembrane</keyword>
<keyword evidence="3" id="KW-1185">Reference proteome</keyword>
<keyword evidence="1" id="KW-0472">Membrane</keyword>
<keyword evidence="1" id="KW-1133">Transmembrane helix</keyword>
<accession>A0ABS2SP70</accession>
<feature type="transmembrane region" description="Helical" evidence="1">
    <location>
        <begin position="84"/>
        <end position="105"/>
    </location>
</feature>
<evidence type="ECO:0000313" key="3">
    <source>
        <dbReference type="Proteomes" id="UP001179280"/>
    </source>
</evidence>
<evidence type="ECO:0000256" key="1">
    <source>
        <dbReference type="SAM" id="Phobius"/>
    </source>
</evidence>
<feature type="transmembrane region" description="Helical" evidence="1">
    <location>
        <begin position="53"/>
        <end position="78"/>
    </location>
</feature>
<dbReference type="RefSeq" id="WP_204464238.1">
    <property type="nucleotide sequence ID" value="NZ_JAFBCV010000001.1"/>
</dbReference>
<dbReference type="Proteomes" id="UP001179280">
    <property type="component" value="Unassembled WGS sequence"/>
</dbReference>
<organism evidence="2 3">
    <name type="scientific">Shouchella xiaoxiensis</name>
    <dbReference type="NCBI Taxonomy" id="766895"/>
    <lineage>
        <taxon>Bacteria</taxon>
        <taxon>Bacillati</taxon>
        <taxon>Bacillota</taxon>
        <taxon>Bacilli</taxon>
        <taxon>Bacillales</taxon>
        <taxon>Bacillaceae</taxon>
        <taxon>Shouchella</taxon>
    </lineage>
</organism>
<gene>
    <name evidence="2" type="ORF">JOC54_000553</name>
</gene>
<reference evidence="2" key="1">
    <citation type="submission" date="2021-01" db="EMBL/GenBank/DDBJ databases">
        <title>Genomic Encyclopedia of Type Strains, Phase IV (KMG-IV): sequencing the most valuable type-strain genomes for metagenomic binning, comparative biology and taxonomic classification.</title>
        <authorList>
            <person name="Goeker M."/>
        </authorList>
    </citation>
    <scope>NUCLEOTIDE SEQUENCE</scope>
    <source>
        <strain evidence="2">DSM 21943</strain>
    </source>
</reference>
<dbReference type="EMBL" id="JAFBCV010000001">
    <property type="protein sequence ID" value="MBM7837322.1"/>
    <property type="molecule type" value="Genomic_DNA"/>
</dbReference>
<proteinExistence type="predicted"/>
<sequence>MDWLLIGGSYLLISVVVSIAYIGIVLASFMLMKKLFKMNETKWDHFFRYKNGFGLYLALVLPYLLTLAILYPATLVWFDWIDVTYKLAATNFIFLLLALTGLWKLPKLKQLKQKLDH</sequence>